<evidence type="ECO:0000256" key="4">
    <source>
        <dbReference type="ARBA" id="ARBA00023136"/>
    </source>
</evidence>
<feature type="transmembrane region" description="Helical" evidence="5">
    <location>
        <begin position="95"/>
        <end position="113"/>
    </location>
</feature>
<feature type="transmembrane region" description="Helical" evidence="5">
    <location>
        <begin position="119"/>
        <end position="141"/>
    </location>
</feature>
<evidence type="ECO:0000313" key="8">
    <source>
        <dbReference type="Proteomes" id="UP000014227"/>
    </source>
</evidence>
<keyword evidence="3 5" id="KW-1133">Transmembrane helix</keyword>
<dbReference type="GO" id="GO:0046943">
    <property type="term" value="F:carboxylic acid transmembrane transporter activity"/>
    <property type="evidence" value="ECO:0007669"/>
    <property type="project" value="TreeGrafter"/>
</dbReference>
<dbReference type="Proteomes" id="UP000014227">
    <property type="component" value="Chromosome I"/>
</dbReference>
<dbReference type="PANTHER" id="PTHR23508">
    <property type="entry name" value="CARBOXYLIC ACID TRANSPORTER PROTEIN HOMOLOG"/>
    <property type="match status" value="1"/>
</dbReference>
<keyword evidence="8" id="KW-1185">Reference proteome</keyword>
<name>S0EXM1_CHTCT</name>
<dbReference type="PROSITE" id="PS50850">
    <property type="entry name" value="MFS"/>
    <property type="match status" value="1"/>
</dbReference>
<evidence type="ECO:0000259" key="6">
    <source>
        <dbReference type="PROSITE" id="PS50850"/>
    </source>
</evidence>
<comment type="subcellular location">
    <subcellularLocation>
        <location evidence="1">Cell membrane</location>
        <topology evidence="1">Multi-pass membrane protein</topology>
    </subcellularLocation>
</comment>
<dbReference type="OrthoDB" id="9784658at2"/>
<reference evidence="8" key="1">
    <citation type="submission" date="2013-03" db="EMBL/GenBank/DDBJ databases">
        <title>Genome sequence of Chthonomonas calidirosea, the first sequenced genome from the Armatimonadetes phylum (formally candidate division OP10).</title>
        <authorList>
            <person name="Lee K.C.Y."/>
            <person name="Morgan X.C."/>
            <person name="Dunfield P.F."/>
            <person name="Tamas I."/>
            <person name="Houghton K.M."/>
            <person name="Vyssotski M."/>
            <person name="Ryan J.L.J."/>
            <person name="Lagutin K."/>
            <person name="McDonald I.R."/>
            <person name="Stott M.B."/>
        </authorList>
    </citation>
    <scope>NUCLEOTIDE SEQUENCE [LARGE SCALE GENOMIC DNA]</scope>
    <source>
        <strain evidence="8">DSM 23976 / ICMP 18418 / T49</strain>
    </source>
</reference>
<dbReference type="PANTHER" id="PTHR23508:SF10">
    <property type="entry name" value="CARBOXYLIC ACID TRANSPORTER PROTEIN HOMOLOG"/>
    <property type="match status" value="1"/>
</dbReference>
<dbReference type="EMBL" id="HF951689">
    <property type="protein sequence ID" value="CCW36235.1"/>
    <property type="molecule type" value="Genomic_DNA"/>
</dbReference>
<dbReference type="InterPro" id="IPR036259">
    <property type="entry name" value="MFS_trans_sf"/>
</dbReference>
<evidence type="ECO:0000256" key="2">
    <source>
        <dbReference type="ARBA" id="ARBA00022692"/>
    </source>
</evidence>
<feature type="transmembrane region" description="Helical" evidence="5">
    <location>
        <begin position="370"/>
        <end position="387"/>
    </location>
</feature>
<sequence length="421" mass="46092">MSVQSLSEPNSLRDLTSRQLQGGLAAWLGWLFDGMDSTLYVLVAGSLVPMLVPAGTAKTTIVHIGSYIQAALLVGWALGGTLFGRVGDRIGRSRTMALTILLFSLCTGLSTLAPNWQTFLGLRFLAALGIGGEWAAGSSLVCETWPKRWRPWVSATLQSAFQCGILIATLAAGVFAANPRLVFLVGALPALLVYWIRRAVPEPEEWTTAKQQQPDPPVIELFRGPVRRTTILSLLICSASLTTVWALIFWYPQQLRQLPDIAHWSDVQKQHYVALASLITTIMAIGGNYFAAFLAHRYSYKIAISITFIGAWLGMLAAYAFPHNHVTILYYIIWAHFFSQGVFGLYPLYIPPLFPTLLRTTGAGFSYNTGRIVAAIGTVVFGVLAPVSNFARALVWVAWLYIPALLIALLIPEPSQEGLPQ</sequence>
<feature type="transmembrane region" description="Helical" evidence="5">
    <location>
        <begin position="302"/>
        <end position="322"/>
    </location>
</feature>
<dbReference type="Pfam" id="PF07690">
    <property type="entry name" value="MFS_1"/>
    <property type="match status" value="1"/>
</dbReference>
<proteinExistence type="predicted"/>
<dbReference type="FunCoup" id="S0EXM1">
    <property type="interactions" value="195"/>
</dbReference>
<feature type="transmembrane region" description="Helical" evidence="5">
    <location>
        <begin position="181"/>
        <end position="200"/>
    </location>
</feature>
<protein>
    <submittedName>
        <fullName evidence="7">Arabinose efflux permease</fullName>
    </submittedName>
</protein>
<dbReference type="GO" id="GO:0005886">
    <property type="term" value="C:plasma membrane"/>
    <property type="evidence" value="ECO:0007669"/>
    <property type="project" value="UniProtKB-SubCell"/>
</dbReference>
<dbReference type="AlphaFoldDB" id="S0EXM1"/>
<feature type="transmembrane region" description="Helical" evidence="5">
    <location>
        <begin position="328"/>
        <end position="349"/>
    </location>
</feature>
<organism evidence="7 8">
    <name type="scientific">Chthonomonas calidirosea (strain DSM 23976 / ICMP 18418 / T49)</name>
    <dbReference type="NCBI Taxonomy" id="1303518"/>
    <lineage>
        <taxon>Bacteria</taxon>
        <taxon>Bacillati</taxon>
        <taxon>Armatimonadota</taxon>
        <taxon>Chthonomonadia</taxon>
        <taxon>Chthonomonadales</taxon>
        <taxon>Chthonomonadaceae</taxon>
        <taxon>Chthonomonas</taxon>
    </lineage>
</organism>
<evidence type="ECO:0000256" key="1">
    <source>
        <dbReference type="ARBA" id="ARBA00004651"/>
    </source>
</evidence>
<dbReference type="KEGG" id="ccz:CCALI_02436"/>
<dbReference type="Gene3D" id="1.20.1250.20">
    <property type="entry name" value="MFS general substrate transporter like domains"/>
    <property type="match status" value="2"/>
</dbReference>
<keyword evidence="4 5" id="KW-0472">Membrane</keyword>
<feature type="transmembrane region" description="Helical" evidence="5">
    <location>
        <begin position="27"/>
        <end position="52"/>
    </location>
</feature>
<dbReference type="PATRIC" id="fig|1303518.3.peg.2533"/>
<dbReference type="SUPFAM" id="SSF103473">
    <property type="entry name" value="MFS general substrate transporter"/>
    <property type="match status" value="1"/>
</dbReference>
<dbReference type="InterPro" id="IPR020846">
    <property type="entry name" value="MFS_dom"/>
</dbReference>
<dbReference type="InParanoid" id="S0EXM1"/>
<feature type="transmembrane region" description="Helical" evidence="5">
    <location>
        <begin position="64"/>
        <end position="83"/>
    </location>
</feature>
<gene>
    <name evidence="7" type="ORF">CCALI_02436</name>
</gene>
<feature type="transmembrane region" description="Helical" evidence="5">
    <location>
        <begin position="153"/>
        <end position="175"/>
    </location>
</feature>
<feature type="transmembrane region" description="Helical" evidence="5">
    <location>
        <begin position="231"/>
        <end position="252"/>
    </location>
</feature>
<evidence type="ECO:0000256" key="5">
    <source>
        <dbReference type="SAM" id="Phobius"/>
    </source>
</evidence>
<feature type="transmembrane region" description="Helical" evidence="5">
    <location>
        <begin position="393"/>
        <end position="411"/>
    </location>
</feature>
<dbReference type="InterPro" id="IPR011701">
    <property type="entry name" value="MFS"/>
</dbReference>
<feature type="domain" description="Major facilitator superfamily (MFS) profile" evidence="6">
    <location>
        <begin position="22"/>
        <end position="416"/>
    </location>
</feature>
<dbReference type="STRING" id="454171.CP488_01654"/>
<evidence type="ECO:0000313" key="7">
    <source>
        <dbReference type="EMBL" id="CCW36235.1"/>
    </source>
</evidence>
<dbReference type="RefSeq" id="WP_016483749.1">
    <property type="nucleotide sequence ID" value="NC_021487.1"/>
</dbReference>
<feature type="transmembrane region" description="Helical" evidence="5">
    <location>
        <begin position="272"/>
        <end position="295"/>
    </location>
</feature>
<dbReference type="eggNOG" id="COG2814">
    <property type="taxonomic scope" value="Bacteria"/>
</dbReference>
<dbReference type="HOGENOM" id="CLU_001265_46_6_0"/>
<evidence type="ECO:0000256" key="3">
    <source>
        <dbReference type="ARBA" id="ARBA00022989"/>
    </source>
</evidence>
<keyword evidence="2 5" id="KW-0812">Transmembrane</keyword>
<accession>S0EXM1</accession>